<reference evidence="3 4" key="1">
    <citation type="submission" date="2024-03" db="EMBL/GenBank/DDBJ databases">
        <authorList>
            <person name="Brejova B."/>
        </authorList>
    </citation>
    <scope>NUCLEOTIDE SEQUENCE [LARGE SCALE GENOMIC DNA]</scope>
    <source>
        <strain evidence="3 4">CBS 14171</strain>
    </source>
</reference>
<dbReference type="PANTHER" id="PTHR48107">
    <property type="entry name" value="NADPH-DEPENDENT ALDEHYDE REDUCTASE-LIKE PROTEIN, CHLOROPLASTIC-RELATED"/>
    <property type="match status" value="1"/>
</dbReference>
<name>A0ABP0ZLS1_9ASCO</name>
<evidence type="ECO:0000256" key="1">
    <source>
        <dbReference type="ARBA" id="ARBA00006484"/>
    </source>
</evidence>
<comment type="similarity">
    <text evidence="1">Belongs to the short-chain dehydrogenases/reductases (SDR) family.</text>
</comment>
<dbReference type="EMBL" id="OZ022407">
    <property type="protein sequence ID" value="CAK9437907.1"/>
    <property type="molecule type" value="Genomic_DNA"/>
</dbReference>
<keyword evidence="2" id="KW-0560">Oxidoreductase</keyword>
<dbReference type="Gene3D" id="3.40.50.720">
    <property type="entry name" value="NAD(P)-binding Rossmann-like Domain"/>
    <property type="match status" value="1"/>
</dbReference>
<proteinExistence type="inferred from homology"/>
<protein>
    <submittedName>
        <fullName evidence="3">Uncharacterized protein</fullName>
    </submittedName>
</protein>
<dbReference type="Proteomes" id="UP001497383">
    <property type="component" value="Chromosome 3"/>
</dbReference>
<dbReference type="InterPro" id="IPR002347">
    <property type="entry name" value="SDR_fam"/>
</dbReference>
<organism evidence="3 4">
    <name type="scientific">Lodderomyces beijingensis</name>
    <dbReference type="NCBI Taxonomy" id="1775926"/>
    <lineage>
        <taxon>Eukaryota</taxon>
        <taxon>Fungi</taxon>
        <taxon>Dikarya</taxon>
        <taxon>Ascomycota</taxon>
        <taxon>Saccharomycotina</taxon>
        <taxon>Pichiomycetes</taxon>
        <taxon>Debaryomycetaceae</taxon>
        <taxon>Candida/Lodderomyces clade</taxon>
        <taxon>Lodderomyces</taxon>
    </lineage>
</organism>
<evidence type="ECO:0000313" key="4">
    <source>
        <dbReference type="Proteomes" id="UP001497383"/>
    </source>
</evidence>
<dbReference type="SUPFAM" id="SSF51735">
    <property type="entry name" value="NAD(P)-binding Rossmann-fold domains"/>
    <property type="match status" value="1"/>
</dbReference>
<gene>
    <name evidence="3" type="ORF">LODBEIA_P22850</name>
</gene>
<dbReference type="InterPro" id="IPR036291">
    <property type="entry name" value="NAD(P)-bd_dom_sf"/>
</dbReference>
<dbReference type="PANTHER" id="PTHR48107:SF7">
    <property type="entry name" value="RE15974P"/>
    <property type="match status" value="1"/>
</dbReference>
<evidence type="ECO:0000256" key="2">
    <source>
        <dbReference type="ARBA" id="ARBA00023002"/>
    </source>
</evidence>
<dbReference type="GeneID" id="92207481"/>
<accession>A0ABP0ZLS1</accession>
<sequence length="259" mass="28540">MSASSFLAPQHQIKGQTAIITGGTKNLGGAVAKELARLEANLFLHYRSDPQQAKSFQQEIIKEFPQVKVEIYQADFKVADDVAKFFQAGKAAFPQGIDIAVNNIGQVIKKEITQFTEEEFESLDLNNNKVAFFFIKEAGLNLNDNGRIVTLTTSLLAAYTEYYGGYQGTKAGVEFYSKAASKELLSRGITSNTVSPGPMETSFLINSEKKEALEFYKTVALHQRLTQVSDIVPIIRFLVTEGTWITGQNIFASGGFTAR</sequence>
<dbReference type="PRINTS" id="PR00081">
    <property type="entry name" value="GDHRDH"/>
</dbReference>
<evidence type="ECO:0000313" key="3">
    <source>
        <dbReference type="EMBL" id="CAK9437907.1"/>
    </source>
</evidence>
<keyword evidence="4" id="KW-1185">Reference proteome</keyword>
<dbReference type="Pfam" id="PF13561">
    <property type="entry name" value="adh_short_C2"/>
    <property type="match status" value="1"/>
</dbReference>
<dbReference type="RefSeq" id="XP_066829223.1">
    <property type="nucleotide sequence ID" value="XM_066972267.1"/>
</dbReference>